<dbReference type="HAMAP" id="MF_00386">
    <property type="entry name" value="UPF0161_YidD"/>
    <property type="match status" value="1"/>
</dbReference>
<feature type="compositionally biased region" description="Polar residues" evidence="2">
    <location>
        <begin position="80"/>
        <end position="90"/>
    </location>
</feature>
<dbReference type="OrthoDB" id="9801753at2"/>
<organism evidence="3 4">
    <name type="scientific">Pseudidiomarina indica</name>
    <dbReference type="NCBI Taxonomy" id="1159017"/>
    <lineage>
        <taxon>Bacteria</taxon>
        <taxon>Pseudomonadati</taxon>
        <taxon>Pseudomonadota</taxon>
        <taxon>Gammaproteobacteria</taxon>
        <taxon>Alteromonadales</taxon>
        <taxon>Idiomarinaceae</taxon>
        <taxon>Pseudidiomarina</taxon>
    </lineage>
</organism>
<comment type="similarity">
    <text evidence="1">Belongs to the UPF0161 family.</text>
</comment>
<gene>
    <name evidence="3" type="ORF">SAMN02927930_00953</name>
</gene>
<protein>
    <recommendedName>
        <fullName evidence="1">Putative membrane protein insertion efficiency factor</fullName>
    </recommendedName>
</protein>
<dbReference type="GO" id="GO:0005886">
    <property type="term" value="C:plasma membrane"/>
    <property type="evidence" value="ECO:0007669"/>
    <property type="project" value="UniProtKB-SubCell"/>
</dbReference>
<dbReference type="Pfam" id="PF01809">
    <property type="entry name" value="YidD"/>
    <property type="match status" value="1"/>
</dbReference>
<reference evidence="4" key="1">
    <citation type="submission" date="2016-10" db="EMBL/GenBank/DDBJ databases">
        <authorList>
            <person name="Varghese N."/>
            <person name="Submissions S."/>
        </authorList>
    </citation>
    <scope>NUCLEOTIDE SEQUENCE [LARGE SCALE GENOMIC DNA]</scope>
    <source>
        <strain evidence="4">CGMCC 1.10824</strain>
    </source>
</reference>
<dbReference type="STRING" id="1159017.SAMN02927930_00953"/>
<evidence type="ECO:0000313" key="4">
    <source>
        <dbReference type="Proteomes" id="UP000199626"/>
    </source>
</evidence>
<keyword evidence="4" id="KW-1185">Reference proteome</keyword>
<evidence type="ECO:0000256" key="2">
    <source>
        <dbReference type="SAM" id="MobiDB-lite"/>
    </source>
</evidence>
<dbReference type="Proteomes" id="UP000199626">
    <property type="component" value="Unassembled WGS sequence"/>
</dbReference>
<dbReference type="PANTHER" id="PTHR33383">
    <property type="entry name" value="MEMBRANE PROTEIN INSERTION EFFICIENCY FACTOR-RELATED"/>
    <property type="match status" value="1"/>
</dbReference>
<dbReference type="AlphaFoldDB" id="A0A1G6BVE2"/>
<accession>A0A1G6BVE2</accession>
<dbReference type="SMART" id="SM01234">
    <property type="entry name" value="Haemolytic"/>
    <property type="match status" value="1"/>
</dbReference>
<dbReference type="EMBL" id="FMXN01000004">
    <property type="protein sequence ID" value="SDB24598.1"/>
    <property type="molecule type" value="Genomic_DNA"/>
</dbReference>
<keyword evidence="1" id="KW-1003">Cell membrane</keyword>
<proteinExistence type="inferred from homology"/>
<dbReference type="RefSeq" id="WP_092592297.1">
    <property type="nucleotide sequence ID" value="NZ_FMXN01000004.1"/>
</dbReference>
<sequence>MANIKQALRAIPIGLIRLYQLIISPLIGPRCRFSPTCSQYAIEAIQIHGIIRGFWLASKRILKCHPGHPGGFDPVPSHPSCETDTTNQSKTETKDL</sequence>
<dbReference type="PANTHER" id="PTHR33383:SF1">
    <property type="entry name" value="MEMBRANE PROTEIN INSERTION EFFICIENCY FACTOR-RELATED"/>
    <property type="match status" value="1"/>
</dbReference>
<dbReference type="NCBIfam" id="TIGR00278">
    <property type="entry name" value="membrane protein insertion efficiency factor YidD"/>
    <property type="match status" value="1"/>
</dbReference>
<feature type="region of interest" description="Disordered" evidence="2">
    <location>
        <begin position="70"/>
        <end position="96"/>
    </location>
</feature>
<comment type="function">
    <text evidence="1">Could be involved in insertion of integral membrane proteins into the membrane.</text>
</comment>
<comment type="subcellular location">
    <subcellularLocation>
        <location evidence="1">Cell membrane</location>
        <topology evidence="1">Peripheral membrane protein</topology>
        <orientation evidence="1">Cytoplasmic side</orientation>
    </subcellularLocation>
</comment>
<evidence type="ECO:0000313" key="3">
    <source>
        <dbReference type="EMBL" id="SDB24598.1"/>
    </source>
</evidence>
<dbReference type="InterPro" id="IPR002696">
    <property type="entry name" value="Membr_insert_effic_factor_YidD"/>
</dbReference>
<name>A0A1G6BVE2_9GAMM</name>
<keyword evidence="1" id="KW-0472">Membrane</keyword>
<evidence type="ECO:0000256" key="1">
    <source>
        <dbReference type="HAMAP-Rule" id="MF_00386"/>
    </source>
</evidence>